<sequence>MTIINKSGVLIRDQHVSEPASHFFRRTSGADSSVKSIDPGVARLLGDIVLHLVEAYTGRPSQVSEARHRIDVNGRELSAPSRAENFTKDTYLRNSLRLGHHGSGHGVSSQTLLRLAHQIPRLLGVSNNIGPKRKALCIGINYFGQKTPLEGCVNDARNFANYLITCRNYPPGSILLLTDDIPDPRCRPTKTNICNGIRCLVADAQAEERLCFYYSGHGGQIEDIDGDEMDGYDEGIVPEDASDGELIIDDVIVPRLECHQMSNTIKPLPPRCRLSAVVDSCNSGSILDLPYQHQCDGPDERDQVTPSHIAEKSSCADVTLWSSCRDFQVSAETTVNGKSASAMTSVSPLPYVFTTDRADRGHTVVHILSE</sequence>
<dbReference type="PANTHER" id="PTHR48104:SF30">
    <property type="entry name" value="METACASPASE-1"/>
    <property type="match status" value="1"/>
</dbReference>
<dbReference type="OrthoDB" id="3223806at2759"/>
<dbReference type="Pfam" id="PF00656">
    <property type="entry name" value="Peptidase_C14"/>
    <property type="match status" value="1"/>
</dbReference>
<dbReference type="HOGENOM" id="CLU_748027_0_0_1"/>
<evidence type="ECO:0000313" key="4">
    <source>
        <dbReference type="Proteomes" id="UP000016930"/>
    </source>
</evidence>
<name>M2PA46_CERS8</name>
<dbReference type="EMBL" id="KB445811">
    <property type="protein sequence ID" value="EMD32349.1"/>
    <property type="molecule type" value="Genomic_DNA"/>
</dbReference>
<dbReference type="Proteomes" id="UP000016930">
    <property type="component" value="Unassembled WGS sequence"/>
</dbReference>
<dbReference type="GO" id="GO:0006508">
    <property type="term" value="P:proteolysis"/>
    <property type="evidence" value="ECO:0007669"/>
    <property type="project" value="InterPro"/>
</dbReference>
<accession>M2PA46</accession>
<dbReference type="PANTHER" id="PTHR48104">
    <property type="entry name" value="METACASPASE-4"/>
    <property type="match status" value="1"/>
</dbReference>
<evidence type="ECO:0000313" key="3">
    <source>
        <dbReference type="EMBL" id="EMD32349.1"/>
    </source>
</evidence>
<organism evidence="3 4">
    <name type="scientific">Ceriporiopsis subvermispora (strain B)</name>
    <name type="common">White-rot fungus</name>
    <name type="synonym">Gelatoporia subvermispora</name>
    <dbReference type="NCBI Taxonomy" id="914234"/>
    <lineage>
        <taxon>Eukaryota</taxon>
        <taxon>Fungi</taxon>
        <taxon>Dikarya</taxon>
        <taxon>Basidiomycota</taxon>
        <taxon>Agaricomycotina</taxon>
        <taxon>Agaricomycetes</taxon>
        <taxon>Polyporales</taxon>
        <taxon>Gelatoporiaceae</taxon>
        <taxon>Gelatoporia</taxon>
    </lineage>
</organism>
<dbReference type="GO" id="GO:0005737">
    <property type="term" value="C:cytoplasm"/>
    <property type="evidence" value="ECO:0007669"/>
    <property type="project" value="TreeGrafter"/>
</dbReference>
<dbReference type="AlphaFoldDB" id="M2PA46"/>
<protein>
    <recommendedName>
        <fullName evidence="2">Peptidase C14 caspase domain-containing protein</fullName>
    </recommendedName>
</protein>
<dbReference type="InterPro" id="IPR050452">
    <property type="entry name" value="Metacaspase"/>
</dbReference>
<evidence type="ECO:0000256" key="1">
    <source>
        <dbReference type="ARBA" id="ARBA00009005"/>
    </source>
</evidence>
<proteinExistence type="inferred from homology"/>
<comment type="similarity">
    <text evidence="1">Belongs to the peptidase C14B family.</text>
</comment>
<dbReference type="InterPro" id="IPR011600">
    <property type="entry name" value="Pept_C14_caspase"/>
</dbReference>
<dbReference type="Gene3D" id="3.40.50.12660">
    <property type="match status" value="1"/>
</dbReference>
<feature type="domain" description="Peptidase C14 caspase" evidence="2">
    <location>
        <begin position="132"/>
        <end position="344"/>
    </location>
</feature>
<gene>
    <name evidence="3" type="ORF">CERSUDRAFT_118723</name>
</gene>
<evidence type="ECO:0000259" key="2">
    <source>
        <dbReference type="Pfam" id="PF00656"/>
    </source>
</evidence>
<dbReference type="GO" id="GO:0004197">
    <property type="term" value="F:cysteine-type endopeptidase activity"/>
    <property type="evidence" value="ECO:0007669"/>
    <property type="project" value="InterPro"/>
</dbReference>
<reference evidence="3 4" key="1">
    <citation type="journal article" date="2012" name="Proc. Natl. Acad. Sci. U.S.A.">
        <title>Comparative genomics of Ceriporiopsis subvermispora and Phanerochaete chrysosporium provide insight into selective ligninolysis.</title>
        <authorList>
            <person name="Fernandez-Fueyo E."/>
            <person name="Ruiz-Duenas F.J."/>
            <person name="Ferreira P."/>
            <person name="Floudas D."/>
            <person name="Hibbett D.S."/>
            <person name="Canessa P."/>
            <person name="Larrondo L.F."/>
            <person name="James T.Y."/>
            <person name="Seelenfreund D."/>
            <person name="Lobos S."/>
            <person name="Polanco R."/>
            <person name="Tello M."/>
            <person name="Honda Y."/>
            <person name="Watanabe T."/>
            <person name="Watanabe T."/>
            <person name="Ryu J.S."/>
            <person name="Kubicek C.P."/>
            <person name="Schmoll M."/>
            <person name="Gaskell J."/>
            <person name="Hammel K.E."/>
            <person name="St John F.J."/>
            <person name="Vanden Wymelenberg A."/>
            <person name="Sabat G."/>
            <person name="Splinter BonDurant S."/>
            <person name="Syed K."/>
            <person name="Yadav J.S."/>
            <person name="Doddapaneni H."/>
            <person name="Subramanian V."/>
            <person name="Lavin J.L."/>
            <person name="Oguiza J.A."/>
            <person name="Perez G."/>
            <person name="Pisabarro A.G."/>
            <person name="Ramirez L."/>
            <person name="Santoyo F."/>
            <person name="Master E."/>
            <person name="Coutinho P.M."/>
            <person name="Henrissat B."/>
            <person name="Lombard V."/>
            <person name="Magnuson J.K."/>
            <person name="Kuees U."/>
            <person name="Hori C."/>
            <person name="Igarashi K."/>
            <person name="Samejima M."/>
            <person name="Held B.W."/>
            <person name="Barry K.W."/>
            <person name="LaButti K.M."/>
            <person name="Lapidus A."/>
            <person name="Lindquist E.A."/>
            <person name="Lucas S.M."/>
            <person name="Riley R."/>
            <person name="Salamov A.A."/>
            <person name="Hoffmeister D."/>
            <person name="Schwenk D."/>
            <person name="Hadar Y."/>
            <person name="Yarden O."/>
            <person name="de Vries R.P."/>
            <person name="Wiebenga A."/>
            <person name="Stenlid J."/>
            <person name="Eastwood D."/>
            <person name="Grigoriev I.V."/>
            <person name="Berka R.M."/>
            <person name="Blanchette R.A."/>
            <person name="Kersten P."/>
            <person name="Martinez A.T."/>
            <person name="Vicuna R."/>
            <person name="Cullen D."/>
        </authorList>
    </citation>
    <scope>NUCLEOTIDE SEQUENCE [LARGE SCALE GENOMIC DNA]</scope>
    <source>
        <strain evidence="3 4">B</strain>
    </source>
</reference>
<keyword evidence="4" id="KW-1185">Reference proteome</keyword>